<dbReference type="Pfam" id="PF02368">
    <property type="entry name" value="Big_2"/>
    <property type="match status" value="1"/>
</dbReference>
<feature type="chain" id="PRO_5037058883" evidence="1">
    <location>
        <begin position="28"/>
        <end position="402"/>
    </location>
</feature>
<accession>A0A921JIN2</accession>
<dbReference type="AlphaFoldDB" id="A0A921JIN2"/>
<evidence type="ECO:0000259" key="2">
    <source>
        <dbReference type="SMART" id="SM00635"/>
    </source>
</evidence>
<reference evidence="3" key="2">
    <citation type="submission" date="2021-09" db="EMBL/GenBank/DDBJ databases">
        <authorList>
            <person name="Gilroy R."/>
        </authorList>
    </citation>
    <scope>NUCLEOTIDE SEQUENCE</scope>
    <source>
        <strain evidence="3">4100</strain>
    </source>
</reference>
<comment type="caution">
    <text evidence="3">The sequence shown here is derived from an EMBL/GenBank/DDBJ whole genome shotgun (WGS) entry which is preliminary data.</text>
</comment>
<dbReference type="EMBL" id="DYXT01000038">
    <property type="protein sequence ID" value="HJE39523.1"/>
    <property type="molecule type" value="Genomic_DNA"/>
</dbReference>
<evidence type="ECO:0000313" key="4">
    <source>
        <dbReference type="Proteomes" id="UP000711407"/>
    </source>
</evidence>
<gene>
    <name evidence="3" type="ORF">K8V47_07200</name>
</gene>
<dbReference type="Gene3D" id="2.60.40.1080">
    <property type="match status" value="1"/>
</dbReference>
<keyword evidence="1" id="KW-0732">Signal</keyword>
<dbReference type="SUPFAM" id="SSF49373">
    <property type="entry name" value="Invasin/intimin cell-adhesion fragments"/>
    <property type="match status" value="1"/>
</dbReference>
<name>A0A921JIN2_9BACT</name>
<sequence length="402" mass="43085">MNKPLLYARRIVLVSACVAASAIPTNADVQTEYFWNDDPGIGHATTLALSASDADGYSLSSIPTDVLPEGFNLLGIRSSNKGQWSPTYLTYVWNRTIPVNQIDAAEYFWDSDPGIGRATQIGNLADINNAEGPFSIDTSELPNGEHLLGIRVRSNGRWSTTYINRVLINPNMPIKIIGLEYFWGSDPGIGNATSVALTPSHEVEIDPLSLPFPDEVLDEYTLSMRLQTNDGWGPTYTWSHDNIPVTDINVAEEDISLNVDDTKTLSANALPVDAFHPGIAWTSDNPEIVSVTSAGEVKAMAKGTTLLHATSTHYPSIEKTCRVTVFDQGLSQADILTDGEVTVRGIDGGILVEGVSEGVVTVYLPTGAVAARHAATPSLTIPAESGIFLVDVGGTIHKIAVP</sequence>
<evidence type="ECO:0000256" key="1">
    <source>
        <dbReference type="SAM" id="SignalP"/>
    </source>
</evidence>
<reference evidence="3" key="1">
    <citation type="journal article" date="2021" name="PeerJ">
        <title>Extensive microbial diversity within the chicken gut microbiome revealed by metagenomics and culture.</title>
        <authorList>
            <person name="Gilroy R."/>
            <person name="Ravi A."/>
            <person name="Getino M."/>
            <person name="Pursley I."/>
            <person name="Horton D.L."/>
            <person name="Alikhan N.F."/>
            <person name="Baker D."/>
            <person name="Gharbi K."/>
            <person name="Hall N."/>
            <person name="Watson M."/>
            <person name="Adriaenssens E.M."/>
            <person name="Foster-Nyarko E."/>
            <person name="Jarju S."/>
            <person name="Secka A."/>
            <person name="Antonio M."/>
            <person name="Oren A."/>
            <person name="Chaudhuri R.R."/>
            <person name="La Ragione R."/>
            <person name="Hildebrand F."/>
            <person name="Pallen M.J."/>
        </authorList>
    </citation>
    <scope>NUCLEOTIDE SEQUENCE</scope>
    <source>
        <strain evidence="3">4100</strain>
    </source>
</reference>
<feature type="domain" description="BIG2" evidence="2">
    <location>
        <begin position="244"/>
        <end position="321"/>
    </location>
</feature>
<feature type="signal peptide" evidence="1">
    <location>
        <begin position="1"/>
        <end position="27"/>
    </location>
</feature>
<evidence type="ECO:0000313" key="3">
    <source>
        <dbReference type="EMBL" id="HJE39523.1"/>
    </source>
</evidence>
<dbReference type="SMART" id="SM00635">
    <property type="entry name" value="BID_2"/>
    <property type="match status" value="1"/>
</dbReference>
<dbReference type="InterPro" id="IPR008964">
    <property type="entry name" value="Invasin/intimin_cell_adhesion"/>
</dbReference>
<organism evidence="3 4">
    <name type="scientific">Candidatus Amulumruptor caecigallinarius</name>
    <dbReference type="NCBI Taxonomy" id="2109911"/>
    <lineage>
        <taxon>Bacteria</taxon>
        <taxon>Pseudomonadati</taxon>
        <taxon>Bacteroidota</taxon>
        <taxon>Bacteroidia</taxon>
        <taxon>Bacteroidales</taxon>
        <taxon>Muribaculaceae</taxon>
        <taxon>Candidatus Amulumruptor</taxon>
    </lineage>
</organism>
<protein>
    <submittedName>
        <fullName evidence="3">Ig-like domain-containing protein</fullName>
    </submittedName>
</protein>
<proteinExistence type="predicted"/>
<dbReference type="Proteomes" id="UP000711407">
    <property type="component" value="Unassembled WGS sequence"/>
</dbReference>
<dbReference type="InterPro" id="IPR003343">
    <property type="entry name" value="Big_2"/>
</dbReference>